<evidence type="ECO:0000313" key="4">
    <source>
        <dbReference type="Proteomes" id="UP000779233"/>
    </source>
</evidence>
<proteinExistence type="predicted"/>
<dbReference type="GO" id="GO:0032049">
    <property type="term" value="P:cardiolipin biosynthetic process"/>
    <property type="evidence" value="ECO:0007669"/>
    <property type="project" value="UniProtKB-ARBA"/>
</dbReference>
<gene>
    <name evidence="3" type="ORF">PVW1_110045300</name>
</gene>
<dbReference type="Pfam" id="PF13091">
    <property type="entry name" value="PLDc_2"/>
    <property type="match status" value="2"/>
</dbReference>
<evidence type="ECO:0000313" key="3">
    <source>
        <dbReference type="EMBL" id="CAG9478091.1"/>
    </source>
</evidence>
<feature type="domain" description="PLD phosphodiesterase" evidence="2">
    <location>
        <begin position="325"/>
        <end position="351"/>
    </location>
</feature>
<feature type="compositionally biased region" description="Gly residues" evidence="1">
    <location>
        <begin position="592"/>
        <end position="617"/>
    </location>
</feature>
<dbReference type="InterPro" id="IPR025202">
    <property type="entry name" value="PLD-like_dom"/>
</dbReference>
<dbReference type="VEuPathDB" id="PlasmoDB:PVPAM_110044200"/>
<feature type="compositionally biased region" description="Low complexity" evidence="1">
    <location>
        <begin position="392"/>
        <end position="409"/>
    </location>
</feature>
<dbReference type="AlphaFoldDB" id="A0A8S4HH89"/>
<dbReference type="PROSITE" id="PS50035">
    <property type="entry name" value="PLD"/>
    <property type="match status" value="2"/>
</dbReference>
<dbReference type="Proteomes" id="UP000779233">
    <property type="component" value="Unassembled WGS sequence"/>
</dbReference>
<dbReference type="Gene3D" id="3.30.870.10">
    <property type="entry name" value="Endonuclease Chain A"/>
    <property type="match status" value="2"/>
</dbReference>
<feature type="compositionally biased region" description="Basic and acidic residues" evidence="1">
    <location>
        <begin position="155"/>
        <end position="173"/>
    </location>
</feature>
<organism evidence="3 4">
    <name type="scientific">Plasmodium vivax</name>
    <name type="common">malaria parasite P. vivax</name>
    <dbReference type="NCBI Taxonomy" id="5855"/>
    <lineage>
        <taxon>Eukaryota</taxon>
        <taxon>Sar</taxon>
        <taxon>Alveolata</taxon>
        <taxon>Apicomplexa</taxon>
        <taxon>Aconoidasida</taxon>
        <taxon>Haemosporida</taxon>
        <taxon>Plasmodiidae</taxon>
        <taxon>Plasmodium</taxon>
        <taxon>Plasmodium (Plasmodium)</taxon>
    </lineage>
</organism>
<sequence length="782" mass="84484">MSSRGCYILAEVGVEPPVQVSTRGGAKLVGGEATRGKATRVKATRMKDVGGKATKVKAVGGKAAGGQTAGSAPAASIPAASIPAASIPAASIPAASIPAASIPAASPPRAAVLKAQRDLNGSACKTARKRVDPQGKGGTEGDHAGEEKKKKKTEQKREQKTGQKTEQKKEPKTGPKKPQQIDIEKLVEENVEQLPLDSREKEVIKNKWKYILKKNKEKYGKVSDGNKVKIYNDGHAAFRDILQSIEKSKKRVWLESYIFDDSELAKEVVDSLCNAARRGCDVILLIDYIGSMKIKNKWVNQLRESNVHVLFFNTFLSSFLNMFPILFRDHRKILIVDAAAYCGSMNVSESVVPSGVGWRSGGEAASEAVSEAVHAADATEGAVDEAVEVTEGASSSTAASPSTASSAASTGGGIMPGRCEHSEASQRKGSGNDSGNDSGDSGGGNGKRLRYYDLHIKMKGPAVKDLADVFLDSLKMAKTSLTREPIEEQPRYEDEEGESCFVQVLESNVLRKVRSIQSTFDWVIKNGATKNIHITTSYFIPPGFLRRALFSALNNGVDISFLLSGNSDVLGDVPATYHIVKKFLRRYHKGGGGASGGGGSGESGGSSGSSGGSGGDEGASYLQSLRKRAESTIGENFRRRQHKGKSDFYFFQNRHCHAKNLVVDNLWCAVGSYNWDRFSSRRNLEVMVSIFNKKICDEFVHEHKSKIESDAKQVTLAHLVNRNAFQGFLSCCAYHLTKWSGKKILDGLSNDSKNAILRKAVVNKYLSDTCVENISLNMMWGA</sequence>
<dbReference type="PANTHER" id="PTHR21248">
    <property type="entry name" value="CARDIOLIPIN SYNTHASE"/>
    <property type="match status" value="1"/>
</dbReference>
<evidence type="ECO:0000259" key="2">
    <source>
        <dbReference type="PROSITE" id="PS50035"/>
    </source>
</evidence>
<dbReference type="EMBL" id="CAJZCX010000008">
    <property type="protein sequence ID" value="CAG9478091.1"/>
    <property type="molecule type" value="Genomic_DNA"/>
</dbReference>
<feature type="compositionally biased region" description="Low complexity" evidence="1">
    <location>
        <begin position="429"/>
        <end position="439"/>
    </location>
</feature>
<protein>
    <submittedName>
        <fullName evidence="3">(malaria parasite P. vivax) hypothetical protein</fullName>
    </submittedName>
</protein>
<name>A0A8S4HH89_PLAVI</name>
<dbReference type="GO" id="GO:0030572">
    <property type="term" value="F:phosphatidyltransferase activity"/>
    <property type="evidence" value="ECO:0007669"/>
    <property type="project" value="UniProtKB-ARBA"/>
</dbReference>
<feature type="region of interest" description="Disordered" evidence="1">
    <location>
        <begin position="592"/>
        <end position="619"/>
    </location>
</feature>
<comment type="caution">
    <text evidence="3">The sequence shown here is derived from an EMBL/GenBank/DDBJ whole genome shotgun (WGS) entry which is preliminary data.</text>
</comment>
<dbReference type="SUPFAM" id="SSF56024">
    <property type="entry name" value="Phospholipase D/nuclease"/>
    <property type="match status" value="2"/>
</dbReference>
<accession>A0A8S4HH89</accession>
<feature type="domain" description="PLD phosphodiesterase" evidence="2">
    <location>
        <begin position="652"/>
        <end position="679"/>
    </location>
</feature>
<feature type="region of interest" description="Disordered" evidence="1">
    <location>
        <begin position="123"/>
        <end position="182"/>
    </location>
</feature>
<reference evidence="3" key="1">
    <citation type="submission" date="2021-09" db="EMBL/GenBank/DDBJ databases">
        <authorList>
            <consortium name="Pathogen Informatics"/>
        </authorList>
    </citation>
    <scope>NUCLEOTIDE SEQUENCE</scope>
    <source>
        <strain evidence="3">PvW1</strain>
    </source>
</reference>
<dbReference type="SMART" id="SM00155">
    <property type="entry name" value="PLDc"/>
    <property type="match status" value="2"/>
</dbReference>
<dbReference type="PANTHER" id="PTHR21248:SF22">
    <property type="entry name" value="PHOSPHOLIPASE D"/>
    <property type="match status" value="1"/>
</dbReference>
<feature type="compositionally biased region" description="Basic and acidic residues" evidence="1">
    <location>
        <begin position="129"/>
        <end position="148"/>
    </location>
</feature>
<evidence type="ECO:0000256" key="1">
    <source>
        <dbReference type="SAM" id="MobiDB-lite"/>
    </source>
</evidence>
<feature type="region of interest" description="Disordered" evidence="1">
    <location>
        <begin position="385"/>
        <end position="445"/>
    </location>
</feature>
<dbReference type="CDD" id="cd09110">
    <property type="entry name" value="PLDc_CLS_1"/>
    <property type="match status" value="1"/>
</dbReference>
<dbReference type="InterPro" id="IPR001736">
    <property type="entry name" value="PLipase_D/transphosphatidylase"/>
</dbReference>